<keyword evidence="1" id="KW-0863">Zinc-finger</keyword>
<dbReference type="AlphaFoldDB" id="A0A4Y2KDR0"/>
<proteinExistence type="predicted"/>
<dbReference type="Pfam" id="PF22936">
    <property type="entry name" value="Pol_BBD"/>
    <property type="match status" value="1"/>
</dbReference>
<accession>A0A4Y2KDR0</accession>
<dbReference type="GO" id="GO:0008270">
    <property type="term" value="F:zinc ion binding"/>
    <property type="evidence" value="ECO:0007669"/>
    <property type="project" value="UniProtKB-KW"/>
</dbReference>
<evidence type="ECO:0000313" key="4">
    <source>
        <dbReference type="EMBL" id="GBM99706.1"/>
    </source>
</evidence>
<dbReference type="EMBL" id="BGPR01004441">
    <property type="protein sequence ID" value="GBM99706.1"/>
    <property type="molecule type" value="Genomic_DNA"/>
</dbReference>
<feature type="region of interest" description="Disordered" evidence="2">
    <location>
        <begin position="1"/>
        <end position="21"/>
    </location>
</feature>
<comment type="caution">
    <text evidence="4">The sequence shown here is derived from an EMBL/GenBank/DDBJ whole genome shotgun (WGS) entry which is preliminary data.</text>
</comment>
<dbReference type="Proteomes" id="UP000499080">
    <property type="component" value="Unassembled WGS sequence"/>
</dbReference>
<organism evidence="4 5">
    <name type="scientific">Araneus ventricosus</name>
    <name type="common">Orbweaver spider</name>
    <name type="synonym">Epeira ventricosa</name>
    <dbReference type="NCBI Taxonomy" id="182803"/>
    <lineage>
        <taxon>Eukaryota</taxon>
        <taxon>Metazoa</taxon>
        <taxon>Ecdysozoa</taxon>
        <taxon>Arthropoda</taxon>
        <taxon>Chelicerata</taxon>
        <taxon>Arachnida</taxon>
        <taxon>Araneae</taxon>
        <taxon>Araneomorphae</taxon>
        <taxon>Entelegynae</taxon>
        <taxon>Araneoidea</taxon>
        <taxon>Araneidae</taxon>
        <taxon>Araneus</taxon>
    </lineage>
</organism>
<dbReference type="InterPro" id="IPR036875">
    <property type="entry name" value="Znf_CCHC_sf"/>
</dbReference>
<gene>
    <name evidence="4" type="ORF">AVEN_104065_1</name>
</gene>
<dbReference type="InterPro" id="IPR054722">
    <property type="entry name" value="PolX-like_BBD"/>
</dbReference>
<protein>
    <recommendedName>
        <fullName evidence="3">CCHC-type domain-containing protein</fullName>
    </recommendedName>
</protein>
<keyword evidence="5" id="KW-1185">Reference proteome</keyword>
<evidence type="ECO:0000313" key="5">
    <source>
        <dbReference type="Proteomes" id="UP000499080"/>
    </source>
</evidence>
<dbReference type="GO" id="GO:0003676">
    <property type="term" value="F:nucleic acid binding"/>
    <property type="evidence" value="ECO:0007669"/>
    <property type="project" value="InterPro"/>
</dbReference>
<evidence type="ECO:0000256" key="1">
    <source>
        <dbReference type="PROSITE-ProRule" id="PRU00047"/>
    </source>
</evidence>
<sequence>MQPNTVKKWPPKKSNDGNSNMRRNTKCFRCGQWGHVSGNCDEAQEYQKNQSSSKAAIDLKANWAFLTNQEKENNSILWILDSGSTEHMTSDRSKFTSLTNYSSIVEVTNSEKIQVTGTDDITISVSEESEKRRNITLANVLYVPYLGRNLLSIDRMEERGFKMEFAHGEANILSENYELVLKGRKKTLCDRIIQTSSIHHKDNN</sequence>
<feature type="domain" description="CCHC-type" evidence="3">
    <location>
        <begin position="26"/>
        <end position="42"/>
    </location>
</feature>
<dbReference type="OrthoDB" id="8029976at2759"/>
<dbReference type="PROSITE" id="PS50158">
    <property type="entry name" value="ZF_CCHC"/>
    <property type="match status" value="1"/>
</dbReference>
<dbReference type="PANTHER" id="PTHR47592">
    <property type="entry name" value="PBF68 PROTEIN"/>
    <property type="match status" value="1"/>
</dbReference>
<evidence type="ECO:0000256" key="2">
    <source>
        <dbReference type="SAM" id="MobiDB-lite"/>
    </source>
</evidence>
<keyword evidence="1" id="KW-0862">Zinc</keyword>
<dbReference type="InterPro" id="IPR001878">
    <property type="entry name" value="Znf_CCHC"/>
</dbReference>
<name>A0A4Y2KDR0_ARAVE</name>
<keyword evidence="1" id="KW-0479">Metal-binding</keyword>
<dbReference type="SUPFAM" id="SSF57756">
    <property type="entry name" value="Retrovirus zinc finger-like domains"/>
    <property type="match status" value="1"/>
</dbReference>
<reference evidence="4 5" key="1">
    <citation type="journal article" date="2019" name="Sci. Rep.">
        <title>Orb-weaving spider Araneus ventricosus genome elucidates the spidroin gene catalogue.</title>
        <authorList>
            <person name="Kono N."/>
            <person name="Nakamura H."/>
            <person name="Ohtoshi R."/>
            <person name="Moran D.A.P."/>
            <person name="Shinohara A."/>
            <person name="Yoshida Y."/>
            <person name="Fujiwara M."/>
            <person name="Mori M."/>
            <person name="Tomita M."/>
            <person name="Arakawa K."/>
        </authorList>
    </citation>
    <scope>NUCLEOTIDE SEQUENCE [LARGE SCALE GENOMIC DNA]</scope>
</reference>
<dbReference type="PANTHER" id="PTHR47592:SF27">
    <property type="entry name" value="OS08G0421700 PROTEIN"/>
    <property type="match status" value="1"/>
</dbReference>
<evidence type="ECO:0000259" key="3">
    <source>
        <dbReference type="PROSITE" id="PS50158"/>
    </source>
</evidence>